<keyword evidence="4" id="KW-1015">Disulfide bond</keyword>
<reference evidence="7" key="1">
    <citation type="submission" date="2020-11" db="EMBL/GenBank/DDBJ databases">
        <authorList>
            <person name="Tran Van P."/>
        </authorList>
    </citation>
    <scope>NUCLEOTIDE SEQUENCE</scope>
</reference>
<dbReference type="EMBL" id="OA568858">
    <property type="protein sequence ID" value="CAD7201964.1"/>
    <property type="molecule type" value="Genomic_DNA"/>
</dbReference>
<keyword evidence="3 5" id="KW-0720">Serine protease</keyword>
<evidence type="ECO:0000313" key="7">
    <source>
        <dbReference type="EMBL" id="CAD7201964.1"/>
    </source>
</evidence>
<dbReference type="Pfam" id="PF00089">
    <property type="entry name" value="Trypsin"/>
    <property type="match status" value="1"/>
</dbReference>
<dbReference type="Gene3D" id="2.40.10.10">
    <property type="entry name" value="Trypsin-like serine proteases"/>
    <property type="match status" value="2"/>
</dbReference>
<dbReference type="PROSITE" id="PS00134">
    <property type="entry name" value="TRYPSIN_HIS"/>
    <property type="match status" value="1"/>
</dbReference>
<dbReference type="PROSITE" id="PS00135">
    <property type="entry name" value="TRYPSIN_SER"/>
    <property type="match status" value="1"/>
</dbReference>
<dbReference type="GO" id="GO:0006508">
    <property type="term" value="P:proteolysis"/>
    <property type="evidence" value="ECO:0007669"/>
    <property type="project" value="UniProtKB-KW"/>
</dbReference>
<dbReference type="InterPro" id="IPR033116">
    <property type="entry name" value="TRYPSIN_SER"/>
</dbReference>
<dbReference type="FunFam" id="2.40.10.10:FF:000034">
    <property type="entry name" value="Eupolytin"/>
    <property type="match status" value="1"/>
</dbReference>
<dbReference type="AlphaFoldDB" id="A0A7R8VQT3"/>
<name>A0A7R8VQT3_TIMDO</name>
<dbReference type="PANTHER" id="PTHR24258">
    <property type="entry name" value="SERINE PROTEASE-RELATED"/>
    <property type="match status" value="1"/>
</dbReference>
<evidence type="ECO:0000256" key="4">
    <source>
        <dbReference type="ARBA" id="ARBA00023157"/>
    </source>
</evidence>
<organism evidence="7">
    <name type="scientific">Timema douglasi</name>
    <name type="common">Walking stick</name>
    <dbReference type="NCBI Taxonomy" id="61478"/>
    <lineage>
        <taxon>Eukaryota</taxon>
        <taxon>Metazoa</taxon>
        <taxon>Ecdysozoa</taxon>
        <taxon>Arthropoda</taxon>
        <taxon>Hexapoda</taxon>
        <taxon>Insecta</taxon>
        <taxon>Pterygota</taxon>
        <taxon>Neoptera</taxon>
        <taxon>Polyneoptera</taxon>
        <taxon>Phasmatodea</taxon>
        <taxon>Timematodea</taxon>
        <taxon>Timematoidea</taxon>
        <taxon>Timematidae</taxon>
        <taxon>Timema</taxon>
    </lineage>
</organism>
<evidence type="ECO:0000259" key="6">
    <source>
        <dbReference type="PROSITE" id="PS50240"/>
    </source>
</evidence>
<keyword evidence="2 5" id="KW-0378">Hydrolase</keyword>
<sequence length="332" mass="34757">MCFASSSDSLPLREPLELFDVFGPRTVWGTYTGQEPPRTTLVVCRNMRVLLLSCLFVAAALAAPSGDGELLALEPVIMTMPELEGAPKYPGSRITNGEQASRGQFPYQAALYLDGRSFCGGSLISTTWVLTAAHCTLRIDTVTVHLGAQNLNAVEAGKVTVATRNLVNHASYNPSNLNNDISLIRLPSEVALNAFIQLVRLPSHSQASNTFAGDAVVVSGWGRVSDTSSGISPNLNFVNLNIITNTVCARTYGTAVIVTSTICSLGANGRSTCNGDSGGPLVVSHGGFPQQIGVVSFGSSAGCASGAPSGYARVTSFLSWISANTGIHIANF</sequence>
<dbReference type="SUPFAM" id="SSF50494">
    <property type="entry name" value="Trypsin-like serine proteases"/>
    <property type="match status" value="1"/>
</dbReference>
<protein>
    <recommendedName>
        <fullName evidence="6">Peptidase S1 domain-containing protein</fullName>
    </recommendedName>
</protein>
<dbReference type="InterPro" id="IPR043504">
    <property type="entry name" value="Peptidase_S1_PA_chymotrypsin"/>
</dbReference>
<gene>
    <name evidence="7" type="ORF">TDIB3V08_LOCUS8153</name>
</gene>
<dbReference type="SMART" id="SM00020">
    <property type="entry name" value="Tryp_SPc"/>
    <property type="match status" value="1"/>
</dbReference>
<evidence type="ECO:0000256" key="3">
    <source>
        <dbReference type="ARBA" id="ARBA00022825"/>
    </source>
</evidence>
<dbReference type="PROSITE" id="PS50240">
    <property type="entry name" value="TRYPSIN_DOM"/>
    <property type="match status" value="1"/>
</dbReference>
<evidence type="ECO:0000256" key="2">
    <source>
        <dbReference type="ARBA" id="ARBA00022801"/>
    </source>
</evidence>
<dbReference type="CDD" id="cd00190">
    <property type="entry name" value="Tryp_SPc"/>
    <property type="match status" value="1"/>
</dbReference>
<dbReference type="InterPro" id="IPR001254">
    <property type="entry name" value="Trypsin_dom"/>
</dbReference>
<dbReference type="InterPro" id="IPR001314">
    <property type="entry name" value="Peptidase_S1A"/>
</dbReference>
<evidence type="ECO:0000256" key="5">
    <source>
        <dbReference type="RuleBase" id="RU363034"/>
    </source>
</evidence>
<dbReference type="InterPro" id="IPR018114">
    <property type="entry name" value="TRYPSIN_HIS"/>
</dbReference>
<keyword evidence="1 5" id="KW-0645">Protease</keyword>
<accession>A0A7R8VQT3</accession>
<feature type="domain" description="Peptidase S1" evidence="6">
    <location>
        <begin position="94"/>
        <end position="326"/>
    </location>
</feature>
<dbReference type="InterPro" id="IPR009003">
    <property type="entry name" value="Peptidase_S1_PA"/>
</dbReference>
<dbReference type="PRINTS" id="PR00722">
    <property type="entry name" value="CHYMOTRYPSIN"/>
</dbReference>
<dbReference type="GO" id="GO:0004252">
    <property type="term" value="F:serine-type endopeptidase activity"/>
    <property type="evidence" value="ECO:0007669"/>
    <property type="project" value="InterPro"/>
</dbReference>
<dbReference type="PANTHER" id="PTHR24258:SF136">
    <property type="entry name" value="GH06673P-RELATED"/>
    <property type="match status" value="1"/>
</dbReference>
<proteinExistence type="predicted"/>
<evidence type="ECO:0000256" key="1">
    <source>
        <dbReference type="ARBA" id="ARBA00022670"/>
    </source>
</evidence>